<dbReference type="InterPro" id="IPR023198">
    <property type="entry name" value="PGP-like_dom2"/>
</dbReference>
<dbReference type="GO" id="GO:0005829">
    <property type="term" value="C:cytosol"/>
    <property type="evidence" value="ECO:0007669"/>
    <property type="project" value="TreeGrafter"/>
</dbReference>
<dbReference type="NCBIfam" id="TIGR01549">
    <property type="entry name" value="HAD-SF-IA-v1"/>
    <property type="match status" value="1"/>
</dbReference>
<dbReference type="AlphaFoldDB" id="A0A845AJL5"/>
<accession>A0A845AJL5</accession>
<dbReference type="PANTHER" id="PTHR43434:SF1">
    <property type="entry name" value="PHOSPHOGLYCOLATE PHOSPHATASE"/>
    <property type="match status" value="1"/>
</dbReference>
<dbReference type="Pfam" id="PF13419">
    <property type="entry name" value="HAD_2"/>
    <property type="match status" value="1"/>
</dbReference>
<dbReference type="EMBL" id="WTYA01000005">
    <property type="protein sequence ID" value="MXP28746.1"/>
    <property type="molecule type" value="Genomic_DNA"/>
</dbReference>
<dbReference type="InterPro" id="IPR041492">
    <property type="entry name" value="HAD_2"/>
</dbReference>
<organism evidence="5 6">
    <name type="scientific">Qipengyuania algicida</name>
    <dbReference type="NCBI Taxonomy" id="1836209"/>
    <lineage>
        <taxon>Bacteria</taxon>
        <taxon>Pseudomonadati</taxon>
        <taxon>Pseudomonadota</taxon>
        <taxon>Alphaproteobacteria</taxon>
        <taxon>Sphingomonadales</taxon>
        <taxon>Erythrobacteraceae</taxon>
        <taxon>Qipengyuania</taxon>
    </lineage>
</organism>
<proteinExistence type="inferred from homology"/>
<evidence type="ECO:0000256" key="2">
    <source>
        <dbReference type="ARBA" id="ARBA00004818"/>
    </source>
</evidence>
<dbReference type="InterPro" id="IPR036412">
    <property type="entry name" value="HAD-like_sf"/>
</dbReference>
<evidence type="ECO:0000313" key="6">
    <source>
        <dbReference type="Proteomes" id="UP000439780"/>
    </source>
</evidence>
<comment type="similarity">
    <text evidence="3">Belongs to the HAD-like hydrolase superfamily. CbbY/CbbZ/Gph/YieH family.</text>
</comment>
<dbReference type="EC" id="3.1.3.18" evidence="4"/>
<dbReference type="SFLD" id="SFLDG01135">
    <property type="entry name" value="C1.5.6:_HAD__Beta-PGM__Phospha"/>
    <property type="match status" value="1"/>
</dbReference>
<name>A0A845AJL5_9SPHN</name>
<sequence length="222" mass="23796">MSDFPFAIVGFDLDGTVLDTHRDLGEAVNYALGIRGFDPVPDESMKDLIGGGAKLMLARAIEQQGGLPDDEFRSLYKQMLAYYGENCAVHTAPFPGMSEVLSDLYGRGIPLALVTNKFESFARKILTELQLIDCFSTLLGGDTLGKGTAKPAPDQLLTARERCGGGAMVYIGDSSYDVAAARAAEMPVVVAGYGYNDKPPHELGGDAVIDSPAELLKLLQDW</sequence>
<comment type="pathway">
    <text evidence="2">Organic acid metabolism; glycolate biosynthesis; glycolate from 2-phosphoglycolate: step 1/1.</text>
</comment>
<keyword evidence="6" id="KW-1185">Reference proteome</keyword>
<dbReference type="GO" id="GO:0006281">
    <property type="term" value="P:DNA repair"/>
    <property type="evidence" value="ECO:0007669"/>
    <property type="project" value="TreeGrafter"/>
</dbReference>
<dbReference type="PANTHER" id="PTHR43434">
    <property type="entry name" value="PHOSPHOGLYCOLATE PHOSPHATASE"/>
    <property type="match status" value="1"/>
</dbReference>
<dbReference type="InterPro" id="IPR050155">
    <property type="entry name" value="HAD-like_hydrolase_sf"/>
</dbReference>
<dbReference type="RefSeq" id="WP_160753035.1">
    <property type="nucleotide sequence ID" value="NZ_WTYA01000005.1"/>
</dbReference>
<comment type="caution">
    <text evidence="5">The sequence shown here is derived from an EMBL/GenBank/DDBJ whole genome shotgun (WGS) entry which is preliminary data.</text>
</comment>
<dbReference type="InterPro" id="IPR023214">
    <property type="entry name" value="HAD_sf"/>
</dbReference>
<protein>
    <recommendedName>
        <fullName evidence="4">phosphoglycolate phosphatase</fullName>
        <ecNumber evidence="4">3.1.3.18</ecNumber>
    </recommendedName>
</protein>
<evidence type="ECO:0000256" key="3">
    <source>
        <dbReference type="ARBA" id="ARBA00006171"/>
    </source>
</evidence>
<evidence type="ECO:0000256" key="4">
    <source>
        <dbReference type="ARBA" id="ARBA00013078"/>
    </source>
</evidence>
<dbReference type="SFLD" id="SFLDS00003">
    <property type="entry name" value="Haloacid_Dehalogenase"/>
    <property type="match status" value="1"/>
</dbReference>
<dbReference type="SUPFAM" id="SSF56784">
    <property type="entry name" value="HAD-like"/>
    <property type="match status" value="1"/>
</dbReference>
<dbReference type="OrthoDB" id="9793014at2"/>
<dbReference type="Gene3D" id="1.10.150.240">
    <property type="entry name" value="Putative phosphatase, domain 2"/>
    <property type="match status" value="1"/>
</dbReference>
<gene>
    <name evidence="5" type="ORF">GRI58_07920</name>
</gene>
<dbReference type="Proteomes" id="UP000439780">
    <property type="component" value="Unassembled WGS sequence"/>
</dbReference>
<dbReference type="Gene3D" id="3.40.50.1000">
    <property type="entry name" value="HAD superfamily/HAD-like"/>
    <property type="match status" value="1"/>
</dbReference>
<evidence type="ECO:0000256" key="1">
    <source>
        <dbReference type="ARBA" id="ARBA00000830"/>
    </source>
</evidence>
<dbReference type="SFLD" id="SFLDG01129">
    <property type="entry name" value="C1.5:_HAD__Beta-PGM__Phosphata"/>
    <property type="match status" value="1"/>
</dbReference>
<dbReference type="GO" id="GO:0008967">
    <property type="term" value="F:phosphoglycolate phosphatase activity"/>
    <property type="evidence" value="ECO:0007669"/>
    <property type="project" value="UniProtKB-EC"/>
</dbReference>
<comment type="catalytic activity">
    <reaction evidence="1">
        <text>2-phosphoglycolate + H2O = glycolate + phosphate</text>
        <dbReference type="Rhea" id="RHEA:14369"/>
        <dbReference type="ChEBI" id="CHEBI:15377"/>
        <dbReference type="ChEBI" id="CHEBI:29805"/>
        <dbReference type="ChEBI" id="CHEBI:43474"/>
        <dbReference type="ChEBI" id="CHEBI:58033"/>
        <dbReference type="EC" id="3.1.3.18"/>
    </reaction>
</comment>
<evidence type="ECO:0000313" key="5">
    <source>
        <dbReference type="EMBL" id="MXP28746.1"/>
    </source>
</evidence>
<keyword evidence="5" id="KW-0378">Hydrolase</keyword>
<reference evidence="5 6" key="1">
    <citation type="submission" date="2019-12" db="EMBL/GenBank/DDBJ databases">
        <title>Genomic-based taxomic classification of the family Erythrobacteraceae.</title>
        <authorList>
            <person name="Xu L."/>
        </authorList>
    </citation>
    <scope>NUCLEOTIDE SEQUENCE [LARGE SCALE GENOMIC DNA]</scope>
    <source>
        <strain evidence="5 6">KEMB 9005-328</strain>
    </source>
</reference>
<dbReference type="InterPro" id="IPR006439">
    <property type="entry name" value="HAD-SF_hydro_IA"/>
</dbReference>